<dbReference type="GO" id="GO:0016740">
    <property type="term" value="F:transferase activity"/>
    <property type="evidence" value="ECO:0007669"/>
    <property type="project" value="UniProtKB-KW"/>
</dbReference>
<evidence type="ECO:0000256" key="1">
    <source>
        <dbReference type="ARBA" id="ARBA00012346"/>
    </source>
</evidence>
<dbReference type="InterPro" id="IPR036568">
    <property type="entry name" value="GGCT-like_sf"/>
</dbReference>
<comment type="caution">
    <text evidence="5">The sequence shown here is derived from an EMBL/GenBank/DDBJ whole genome shotgun (WGS) entry which is preliminary data.</text>
</comment>
<feature type="active site" description="Proton acceptor" evidence="3">
    <location>
        <position position="87"/>
    </location>
</feature>
<feature type="binding site" evidence="4">
    <location>
        <begin position="8"/>
        <end position="13"/>
    </location>
    <ligand>
        <name>substrate</name>
    </ligand>
</feature>
<dbReference type="Gene3D" id="3.10.490.10">
    <property type="entry name" value="Gamma-glutamyl cyclotransferase-like"/>
    <property type="match status" value="1"/>
</dbReference>
<sequence>MDSETFLYFAYASNLLKERLQLENPSATFVAIGKLENYRFCFDTNGDPTACEMKGAMANIEPQPGAEVWGVVWRLDKDDMDSLNRQEHEHQPLTVKVISQDQGFECHCFKMIPQTVKTTWDKRPSPQYKEIILLGARQSDLPTEYTHELEKWDDNNYQGQVDVYDRVMKIMQN</sequence>
<keyword evidence="2" id="KW-0456">Lyase</keyword>
<dbReference type="InterPro" id="IPR013024">
    <property type="entry name" value="GGCT-like"/>
</dbReference>
<feature type="binding site" evidence="4">
    <location>
        <position position="128"/>
    </location>
    <ligand>
        <name>substrate</name>
    </ligand>
</feature>
<dbReference type="CDD" id="cd06661">
    <property type="entry name" value="GGCT_like"/>
    <property type="match status" value="1"/>
</dbReference>
<dbReference type="GO" id="GO:0003839">
    <property type="term" value="F:gamma-glutamylcyclotransferase activity"/>
    <property type="evidence" value="ECO:0007669"/>
    <property type="project" value="UniProtKB-EC"/>
</dbReference>
<evidence type="ECO:0000313" key="6">
    <source>
        <dbReference type="Proteomes" id="UP000242188"/>
    </source>
</evidence>
<dbReference type="PANTHER" id="PTHR12935">
    <property type="entry name" value="GAMMA-GLUTAMYLCYCLOTRANSFERASE"/>
    <property type="match status" value="1"/>
</dbReference>
<dbReference type="Pfam" id="PF13772">
    <property type="entry name" value="AIG2_2"/>
    <property type="match status" value="1"/>
</dbReference>
<keyword evidence="5" id="KW-0808">Transferase</keyword>
<evidence type="ECO:0000256" key="4">
    <source>
        <dbReference type="PIRSR" id="PIRSR617939-2"/>
    </source>
</evidence>
<dbReference type="OrthoDB" id="2924818at2759"/>
<organism evidence="5 6">
    <name type="scientific">Mizuhopecten yessoensis</name>
    <name type="common">Japanese scallop</name>
    <name type="synonym">Patinopecten yessoensis</name>
    <dbReference type="NCBI Taxonomy" id="6573"/>
    <lineage>
        <taxon>Eukaryota</taxon>
        <taxon>Metazoa</taxon>
        <taxon>Spiralia</taxon>
        <taxon>Lophotrochozoa</taxon>
        <taxon>Mollusca</taxon>
        <taxon>Bivalvia</taxon>
        <taxon>Autobranchia</taxon>
        <taxon>Pteriomorphia</taxon>
        <taxon>Pectinida</taxon>
        <taxon>Pectinoidea</taxon>
        <taxon>Pectinidae</taxon>
        <taxon>Mizuhopecten</taxon>
    </lineage>
</organism>
<keyword evidence="6" id="KW-1185">Reference proteome</keyword>
<dbReference type="PANTHER" id="PTHR12935:SF0">
    <property type="entry name" value="GAMMA-GLUTAMYLCYCLOTRANSFERASE"/>
    <property type="match status" value="1"/>
</dbReference>
<dbReference type="EMBL" id="NEDP02005575">
    <property type="protein sequence ID" value="OWF37950.1"/>
    <property type="molecule type" value="Genomic_DNA"/>
</dbReference>
<evidence type="ECO:0000256" key="3">
    <source>
        <dbReference type="PIRSR" id="PIRSR617939-1"/>
    </source>
</evidence>
<evidence type="ECO:0000256" key="2">
    <source>
        <dbReference type="ARBA" id="ARBA00023239"/>
    </source>
</evidence>
<gene>
    <name evidence="5" type="ORF">KP79_PYT14270</name>
</gene>
<dbReference type="InterPro" id="IPR017939">
    <property type="entry name" value="G-Glutamylcylcotransferase"/>
</dbReference>
<accession>A0A210PN65</accession>
<protein>
    <recommendedName>
        <fullName evidence="1">gamma-glutamylcyclotransferase</fullName>
        <ecNumber evidence="1">4.3.2.9</ecNumber>
    </recommendedName>
</protein>
<reference evidence="5 6" key="1">
    <citation type="journal article" date="2017" name="Nat. Ecol. Evol.">
        <title>Scallop genome provides insights into evolution of bilaterian karyotype and development.</title>
        <authorList>
            <person name="Wang S."/>
            <person name="Zhang J."/>
            <person name="Jiao W."/>
            <person name="Li J."/>
            <person name="Xun X."/>
            <person name="Sun Y."/>
            <person name="Guo X."/>
            <person name="Huan P."/>
            <person name="Dong B."/>
            <person name="Zhang L."/>
            <person name="Hu X."/>
            <person name="Sun X."/>
            <person name="Wang J."/>
            <person name="Zhao C."/>
            <person name="Wang Y."/>
            <person name="Wang D."/>
            <person name="Huang X."/>
            <person name="Wang R."/>
            <person name="Lv J."/>
            <person name="Li Y."/>
            <person name="Zhang Z."/>
            <person name="Liu B."/>
            <person name="Lu W."/>
            <person name="Hui Y."/>
            <person name="Liang J."/>
            <person name="Zhou Z."/>
            <person name="Hou R."/>
            <person name="Li X."/>
            <person name="Liu Y."/>
            <person name="Li H."/>
            <person name="Ning X."/>
            <person name="Lin Y."/>
            <person name="Zhao L."/>
            <person name="Xing Q."/>
            <person name="Dou J."/>
            <person name="Li Y."/>
            <person name="Mao J."/>
            <person name="Guo H."/>
            <person name="Dou H."/>
            <person name="Li T."/>
            <person name="Mu C."/>
            <person name="Jiang W."/>
            <person name="Fu Q."/>
            <person name="Fu X."/>
            <person name="Miao Y."/>
            <person name="Liu J."/>
            <person name="Yu Q."/>
            <person name="Li R."/>
            <person name="Liao H."/>
            <person name="Li X."/>
            <person name="Kong Y."/>
            <person name="Jiang Z."/>
            <person name="Chourrout D."/>
            <person name="Li R."/>
            <person name="Bao Z."/>
        </authorList>
    </citation>
    <scope>NUCLEOTIDE SEQUENCE [LARGE SCALE GENOMIC DNA]</scope>
    <source>
        <strain evidence="5 6">PY_sf001</strain>
    </source>
</reference>
<dbReference type="STRING" id="6573.A0A210PN65"/>
<evidence type="ECO:0000313" key="5">
    <source>
        <dbReference type="EMBL" id="OWF37950.1"/>
    </source>
</evidence>
<dbReference type="EC" id="4.3.2.9" evidence="1"/>
<dbReference type="SUPFAM" id="SSF110857">
    <property type="entry name" value="Gamma-glutamyl cyclotransferase-like"/>
    <property type="match status" value="1"/>
</dbReference>
<dbReference type="AlphaFoldDB" id="A0A210PN65"/>
<dbReference type="Proteomes" id="UP000242188">
    <property type="component" value="Unassembled WGS sequence"/>
</dbReference>
<name>A0A210PN65_MIZYE</name>
<proteinExistence type="predicted"/>